<keyword evidence="2" id="KW-1185">Reference proteome</keyword>
<evidence type="ECO:0000313" key="2">
    <source>
        <dbReference type="Proteomes" id="UP000187203"/>
    </source>
</evidence>
<proteinExistence type="predicted"/>
<sequence>MTIGGVSNSPHDGDQGIRVLQQKNDALQRWEHRFNKQMDLRFRRFDKRFDEIENCLDKLKMVYAHVRQVDNRKPRVEMARGVLIEKVVFVCRNPVDNRKPWVEIARGGPNEGLEPVHRNPVFEEVSEEKCNDNLSAQGGALLTVKFSP</sequence>
<evidence type="ECO:0000313" key="1">
    <source>
        <dbReference type="EMBL" id="OMP05395.1"/>
    </source>
</evidence>
<name>A0A1R3KE94_9ROSI</name>
<accession>A0A1R3KE94</accession>
<reference evidence="2" key="1">
    <citation type="submission" date="2013-09" db="EMBL/GenBank/DDBJ databases">
        <title>Corchorus olitorius genome sequencing.</title>
        <authorList>
            <person name="Alam M."/>
            <person name="Haque M.S."/>
            <person name="Islam M.S."/>
            <person name="Emdad E.M."/>
            <person name="Islam M.M."/>
            <person name="Ahmed B."/>
            <person name="Halim A."/>
            <person name="Hossen Q.M.M."/>
            <person name="Hossain M.Z."/>
            <person name="Ahmed R."/>
            <person name="Khan M.M."/>
            <person name="Islam R."/>
            <person name="Rashid M.M."/>
            <person name="Khan S.A."/>
            <person name="Rahman M.S."/>
            <person name="Alam M."/>
            <person name="Yahiya A.S."/>
            <person name="Khan M.S."/>
            <person name="Azam M.S."/>
            <person name="Haque T."/>
            <person name="Lashkar M.Z.H."/>
            <person name="Akhand A.I."/>
            <person name="Morshed G."/>
            <person name="Roy S."/>
            <person name="Uddin K.S."/>
            <person name="Rabeya T."/>
            <person name="Hossain A.S."/>
            <person name="Chowdhury A."/>
            <person name="Snigdha A.R."/>
            <person name="Mortoza M.S."/>
            <person name="Matin S.A."/>
            <person name="Hoque S.M.E."/>
            <person name="Islam M.K."/>
            <person name="Roy D.K."/>
            <person name="Haider R."/>
            <person name="Moosa M.M."/>
            <person name="Elias S.M."/>
            <person name="Hasan A.M."/>
            <person name="Jahan S."/>
            <person name="Shafiuddin M."/>
            <person name="Mahmood N."/>
            <person name="Shommy N.S."/>
        </authorList>
    </citation>
    <scope>NUCLEOTIDE SEQUENCE [LARGE SCALE GENOMIC DNA]</scope>
    <source>
        <strain evidence="2">cv. O-4</strain>
    </source>
</reference>
<dbReference type="AlphaFoldDB" id="A0A1R3KE94"/>
<dbReference type="OrthoDB" id="10509098at2759"/>
<dbReference type="Proteomes" id="UP000187203">
    <property type="component" value="Unassembled WGS sequence"/>
</dbReference>
<comment type="caution">
    <text evidence="1">The sequence shown here is derived from an EMBL/GenBank/DDBJ whole genome shotgun (WGS) entry which is preliminary data.</text>
</comment>
<protein>
    <submittedName>
        <fullName evidence="1">Cell surface glycoprotein (Putative), DUF1773 family protein 5</fullName>
    </submittedName>
</protein>
<gene>
    <name evidence="1" type="ORF">COLO4_08880</name>
</gene>
<organism evidence="1 2">
    <name type="scientific">Corchorus olitorius</name>
    <dbReference type="NCBI Taxonomy" id="93759"/>
    <lineage>
        <taxon>Eukaryota</taxon>
        <taxon>Viridiplantae</taxon>
        <taxon>Streptophyta</taxon>
        <taxon>Embryophyta</taxon>
        <taxon>Tracheophyta</taxon>
        <taxon>Spermatophyta</taxon>
        <taxon>Magnoliopsida</taxon>
        <taxon>eudicotyledons</taxon>
        <taxon>Gunneridae</taxon>
        <taxon>Pentapetalae</taxon>
        <taxon>rosids</taxon>
        <taxon>malvids</taxon>
        <taxon>Malvales</taxon>
        <taxon>Malvaceae</taxon>
        <taxon>Grewioideae</taxon>
        <taxon>Apeibeae</taxon>
        <taxon>Corchorus</taxon>
    </lineage>
</organism>
<dbReference type="EMBL" id="AWUE01014014">
    <property type="protein sequence ID" value="OMP05395.1"/>
    <property type="molecule type" value="Genomic_DNA"/>
</dbReference>